<keyword evidence="3" id="KW-1015">Disulfide bond</keyword>
<keyword evidence="2" id="KW-0964">Secreted</keyword>
<dbReference type="STRING" id="456900.A0A151ID92"/>
<evidence type="ECO:0000313" key="6">
    <source>
        <dbReference type="Proteomes" id="UP000078542"/>
    </source>
</evidence>
<dbReference type="InterPro" id="IPR002413">
    <property type="entry name" value="V5_allergen-like"/>
</dbReference>
<dbReference type="Gene3D" id="3.40.33.10">
    <property type="entry name" value="CAP"/>
    <property type="match status" value="1"/>
</dbReference>
<comment type="subcellular location">
    <subcellularLocation>
        <location evidence="1">Secreted</location>
    </subcellularLocation>
</comment>
<gene>
    <name evidence="5" type="ORF">ALC62_10897</name>
</gene>
<dbReference type="EMBL" id="KQ977978">
    <property type="protein sequence ID" value="KYM98374.1"/>
    <property type="molecule type" value="Genomic_DNA"/>
</dbReference>
<dbReference type="InterPro" id="IPR018244">
    <property type="entry name" value="Allrgn_V5/Tpx1_CS"/>
</dbReference>
<accession>A0A151ID92</accession>
<dbReference type="InterPro" id="IPR001283">
    <property type="entry name" value="CRISP-related"/>
</dbReference>
<dbReference type="InterPro" id="IPR035940">
    <property type="entry name" value="CAP_sf"/>
</dbReference>
<dbReference type="InterPro" id="IPR014044">
    <property type="entry name" value="CAP_dom"/>
</dbReference>
<dbReference type="Proteomes" id="UP000078542">
    <property type="component" value="Unassembled WGS sequence"/>
</dbReference>
<feature type="domain" description="SCP" evidence="4">
    <location>
        <begin position="1"/>
        <end position="125"/>
    </location>
</feature>
<evidence type="ECO:0000256" key="3">
    <source>
        <dbReference type="ARBA" id="ARBA00023157"/>
    </source>
</evidence>
<reference evidence="5 6" key="1">
    <citation type="submission" date="2016-03" db="EMBL/GenBank/DDBJ databases">
        <title>Cyphomyrmex costatus WGS genome.</title>
        <authorList>
            <person name="Nygaard S."/>
            <person name="Hu H."/>
            <person name="Boomsma J."/>
            <person name="Zhang G."/>
        </authorList>
    </citation>
    <scope>NUCLEOTIDE SEQUENCE [LARGE SCALE GENOMIC DNA]</scope>
    <source>
        <strain evidence="5">MS0001</strain>
        <tissue evidence="5">Whole body</tissue>
    </source>
</reference>
<evidence type="ECO:0000256" key="2">
    <source>
        <dbReference type="ARBA" id="ARBA00022525"/>
    </source>
</evidence>
<evidence type="ECO:0000259" key="4">
    <source>
        <dbReference type="SMART" id="SM00198"/>
    </source>
</evidence>
<dbReference type="PRINTS" id="PR00838">
    <property type="entry name" value="V5ALLERGEN"/>
</dbReference>
<proteinExistence type="predicted"/>
<dbReference type="GO" id="GO:0005576">
    <property type="term" value="C:extracellular region"/>
    <property type="evidence" value="ECO:0007669"/>
    <property type="project" value="UniProtKB-SubCell"/>
</dbReference>
<dbReference type="SMART" id="SM00198">
    <property type="entry name" value="SCP"/>
    <property type="match status" value="1"/>
</dbReference>
<evidence type="ECO:0000313" key="5">
    <source>
        <dbReference type="EMBL" id="KYM98374.1"/>
    </source>
</evidence>
<dbReference type="PROSITE" id="PS01009">
    <property type="entry name" value="CRISP_1"/>
    <property type="match status" value="1"/>
</dbReference>
<keyword evidence="6" id="KW-1185">Reference proteome</keyword>
<protein>
    <submittedName>
        <fullName evidence="5">Venom allergen 3</fullName>
    </submittedName>
</protein>
<dbReference type="Pfam" id="PF00188">
    <property type="entry name" value="CAP"/>
    <property type="match status" value="1"/>
</dbReference>
<dbReference type="CDD" id="cd05380">
    <property type="entry name" value="CAP_euk"/>
    <property type="match status" value="1"/>
</dbReference>
<name>A0A151ID92_9HYME</name>
<dbReference type="SUPFAM" id="SSF55797">
    <property type="entry name" value="PR-1-like"/>
    <property type="match status" value="1"/>
</dbReference>
<dbReference type="AlphaFoldDB" id="A0A151ID92"/>
<evidence type="ECO:0000256" key="1">
    <source>
        <dbReference type="ARBA" id="ARBA00004613"/>
    </source>
</evidence>
<dbReference type="PANTHER" id="PTHR10334">
    <property type="entry name" value="CYSTEINE-RICH SECRETORY PROTEIN-RELATED"/>
    <property type="match status" value="1"/>
</dbReference>
<dbReference type="PRINTS" id="PR00837">
    <property type="entry name" value="V5TPXLIKE"/>
</dbReference>
<organism evidence="5 6">
    <name type="scientific">Cyphomyrmex costatus</name>
    <dbReference type="NCBI Taxonomy" id="456900"/>
    <lineage>
        <taxon>Eukaryota</taxon>
        <taxon>Metazoa</taxon>
        <taxon>Ecdysozoa</taxon>
        <taxon>Arthropoda</taxon>
        <taxon>Hexapoda</taxon>
        <taxon>Insecta</taxon>
        <taxon>Pterygota</taxon>
        <taxon>Neoptera</taxon>
        <taxon>Endopterygota</taxon>
        <taxon>Hymenoptera</taxon>
        <taxon>Apocrita</taxon>
        <taxon>Aculeata</taxon>
        <taxon>Formicoidea</taxon>
        <taxon>Formicidae</taxon>
        <taxon>Myrmicinae</taxon>
        <taxon>Cyphomyrmex</taxon>
    </lineage>
</organism>
<sequence>MPNLVWDKELEQICQTWVNQCVFGHDECRNVDRFTVGQNMAQTSYSGKNTATVVSMVDMWYNEVNDFNNTEVEKYRFDTKTGHYTQIIWANSLGLGCAQMQYKKPNGWNVKNLCCNYGPHGNMQGSKIYAIKK</sequence>